<name>A0A8S5TSG8_9CAUD</name>
<protein>
    <submittedName>
        <fullName evidence="1">Uncharacterized protein</fullName>
    </submittedName>
</protein>
<dbReference type="EMBL" id="BK015918">
    <property type="protein sequence ID" value="DAF85111.1"/>
    <property type="molecule type" value="Genomic_DNA"/>
</dbReference>
<accession>A0A8S5TSG8</accession>
<sequence length="59" mass="6952">MNEENAIKIIEDRIKQLDKDPAVRAILLKRFNDGESIDKLKTYLTNMAIYTLYVPIKKR</sequence>
<proteinExistence type="predicted"/>
<organism evidence="1">
    <name type="scientific">Siphoviridae sp. ctxdc10</name>
    <dbReference type="NCBI Taxonomy" id="2825740"/>
    <lineage>
        <taxon>Viruses</taxon>
        <taxon>Duplodnaviria</taxon>
        <taxon>Heunggongvirae</taxon>
        <taxon>Uroviricota</taxon>
        <taxon>Caudoviricetes</taxon>
    </lineage>
</organism>
<evidence type="ECO:0000313" key="1">
    <source>
        <dbReference type="EMBL" id="DAF85111.1"/>
    </source>
</evidence>
<reference evidence="1" key="1">
    <citation type="journal article" date="2021" name="Proc. Natl. Acad. Sci. U.S.A.">
        <title>A Catalog of Tens of Thousands of Viruses from Human Metagenomes Reveals Hidden Associations with Chronic Diseases.</title>
        <authorList>
            <person name="Tisza M.J."/>
            <person name="Buck C.B."/>
        </authorList>
    </citation>
    <scope>NUCLEOTIDE SEQUENCE</scope>
    <source>
        <strain evidence="1">Ctxdc10</strain>
    </source>
</reference>